<dbReference type="EMBL" id="JARFPK010000054">
    <property type="protein sequence ID" value="MDF0591666.1"/>
    <property type="molecule type" value="Genomic_DNA"/>
</dbReference>
<dbReference type="Proteomes" id="UP001220010">
    <property type="component" value="Unassembled WGS sequence"/>
</dbReference>
<name>A0ABT5XAG9_9EURY</name>
<accession>A0ABT5XAG9</accession>
<gene>
    <name evidence="1" type="ORF">P0O15_10900</name>
</gene>
<dbReference type="RefSeq" id="WP_316967393.1">
    <property type="nucleotide sequence ID" value="NZ_JARFPK010000054.1"/>
</dbReference>
<sequence length="268" mass="29502">MADVAKLTEDQASRLIKLYESGDRKIQAEINRVLLAGGDPAYYRAVQRNIKAARNTLLVGGREWCDDAIPFLYRQGIVYADGMSFSTGLSAGFGSIHQQAVSVLAEATYSRLVGVDLTIGRQVDDLLRALQLEYTQSTVLGIDSVDTAARRMKKDLAARGVTGFIDRAGRQWNMASYAKMSVHHATMQSFRSGTVNRLLEHGYDLLVVSRHSEACPKCIPWEGATLSITGETPGYPTLAEARAAGLEHVGCRHTLTLSPQEREKEKWD</sequence>
<organism evidence="1 2">
    <name type="scientific">Candidatus Methanocrinis natronophilus</name>
    <dbReference type="NCBI Taxonomy" id="3033396"/>
    <lineage>
        <taxon>Archaea</taxon>
        <taxon>Methanobacteriati</taxon>
        <taxon>Methanobacteriota</taxon>
        <taxon>Stenosarchaea group</taxon>
        <taxon>Methanomicrobia</taxon>
        <taxon>Methanotrichales</taxon>
        <taxon>Methanotrichaceae</taxon>
        <taxon>Methanocrinis</taxon>
    </lineage>
</organism>
<evidence type="ECO:0000313" key="1">
    <source>
        <dbReference type="EMBL" id="MDF0591666.1"/>
    </source>
</evidence>
<evidence type="ECO:0008006" key="3">
    <source>
        <dbReference type="Google" id="ProtNLM"/>
    </source>
</evidence>
<comment type="caution">
    <text evidence="1">The sequence shown here is derived from an EMBL/GenBank/DDBJ whole genome shotgun (WGS) entry which is preliminary data.</text>
</comment>
<proteinExistence type="predicted"/>
<reference evidence="1 2" key="1">
    <citation type="submission" date="2023-03" db="EMBL/GenBank/DDBJ databases">
        <title>WGS of Methanotrichaceae archaeon Mx.</title>
        <authorList>
            <person name="Sorokin D.Y."/>
            <person name="Merkel A.Y."/>
        </authorList>
    </citation>
    <scope>NUCLEOTIDE SEQUENCE [LARGE SCALE GENOMIC DNA]</scope>
    <source>
        <strain evidence="1 2">Mx</strain>
    </source>
</reference>
<evidence type="ECO:0000313" key="2">
    <source>
        <dbReference type="Proteomes" id="UP001220010"/>
    </source>
</evidence>
<protein>
    <recommendedName>
        <fullName evidence="3">Phage head morphogenesis domain-containing protein</fullName>
    </recommendedName>
</protein>
<dbReference type="Pfam" id="PF06152">
    <property type="entry name" value="Phage_min_cap2"/>
    <property type="match status" value="1"/>
</dbReference>
<dbReference type="InterPro" id="IPR009319">
    <property type="entry name" value="Phage_A118_VSP1"/>
</dbReference>
<keyword evidence="2" id="KW-1185">Reference proteome</keyword>